<protein>
    <submittedName>
        <fullName evidence="4">Carbohydrate-binding module family 24 protein</fullName>
    </submittedName>
</protein>
<sequence length="293" mass="31644">MLRSVLSWGVLVALAMPTAANILMSANQAELHPIVAPTKRPNVTTTDPWTCVTESIRDRYFNPPRPSGALDDAHYSYGVQLLETCRTTGVFEYRTDCDFPNKTLWCGITTVLPASLLPAYSAYASSAWSWWSAHSSSAVRVAQECPLLWYQIANNVVLGGAVWMNHTLINAECYAEAHQTVTGSRSSATGPTATPGQGATSVSAPASTSASVLPTQTSSVPSSGDPVPLQLRLQLRILPSRPMQVHIVRRTQDPTQSDQRNGCPISGVSDAYKGLCNFSCKEGFCPTNLCQYC</sequence>
<comment type="caution">
    <text evidence="4">The sequence shown here is derived from an EMBL/GenBank/DDBJ whole genome shotgun (WGS) entry which is preliminary data.</text>
</comment>
<dbReference type="AlphaFoldDB" id="A0AAN6QBV4"/>
<reference evidence="4" key="1">
    <citation type="journal article" date="2023" name="Mol. Phylogenet. Evol.">
        <title>Genome-scale phylogeny and comparative genomics of the fungal order Sordariales.</title>
        <authorList>
            <person name="Hensen N."/>
            <person name="Bonometti L."/>
            <person name="Westerberg I."/>
            <person name="Brannstrom I.O."/>
            <person name="Guillou S."/>
            <person name="Cros-Aarteil S."/>
            <person name="Calhoun S."/>
            <person name="Haridas S."/>
            <person name="Kuo A."/>
            <person name="Mondo S."/>
            <person name="Pangilinan J."/>
            <person name="Riley R."/>
            <person name="LaButti K."/>
            <person name="Andreopoulos B."/>
            <person name="Lipzen A."/>
            <person name="Chen C."/>
            <person name="Yan M."/>
            <person name="Daum C."/>
            <person name="Ng V."/>
            <person name="Clum A."/>
            <person name="Steindorff A."/>
            <person name="Ohm R.A."/>
            <person name="Martin F."/>
            <person name="Silar P."/>
            <person name="Natvig D.O."/>
            <person name="Lalanne C."/>
            <person name="Gautier V."/>
            <person name="Ament-Velasquez S.L."/>
            <person name="Kruys A."/>
            <person name="Hutchinson M.I."/>
            <person name="Powell A.J."/>
            <person name="Barry K."/>
            <person name="Miller A.N."/>
            <person name="Grigoriev I.V."/>
            <person name="Debuchy R."/>
            <person name="Gladieux P."/>
            <person name="Hiltunen Thoren M."/>
            <person name="Johannesson H."/>
        </authorList>
    </citation>
    <scope>NUCLEOTIDE SEQUENCE</scope>
    <source>
        <strain evidence="4">CBS 508.74</strain>
    </source>
</reference>
<feature type="signal peptide" evidence="2">
    <location>
        <begin position="1"/>
        <end position="20"/>
    </location>
</feature>
<keyword evidence="5" id="KW-1185">Reference proteome</keyword>
<dbReference type="EMBL" id="MU853376">
    <property type="protein sequence ID" value="KAK4107298.1"/>
    <property type="molecule type" value="Genomic_DNA"/>
</dbReference>
<evidence type="ECO:0000259" key="3">
    <source>
        <dbReference type="Pfam" id="PF24870"/>
    </source>
</evidence>
<feature type="region of interest" description="Disordered" evidence="1">
    <location>
        <begin position="184"/>
        <end position="227"/>
    </location>
</feature>
<dbReference type="Pfam" id="PF24870">
    <property type="entry name" value="DUF7735"/>
    <property type="match status" value="1"/>
</dbReference>
<keyword evidence="2" id="KW-0732">Signal</keyword>
<evidence type="ECO:0000256" key="1">
    <source>
        <dbReference type="SAM" id="MobiDB-lite"/>
    </source>
</evidence>
<feature type="chain" id="PRO_5042828637" evidence="2">
    <location>
        <begin position="21"/>
        <end position="293"/>
    </location>
</feature>
<dbReference type="InterPro" id="IPR056637">
    <property type="entry name" value="DUF7735"/>
</dbReference>
<dbReference type="RefSeq" id="XP_064664868.1">
    <property type="nucleotide sequence ID" value="XM_064809926.1"/>
</dbReference>
<dbReference type="Proteomes" id="UP001302812">
    <property type="component" value="Unassembled WGS sequence"/>
</dbReference>
<name>A0AAN6QBV4_9PEZI</name>
<evidence type="ECO:0000313" key="4">
    <source>
        <dbReference type="EMBL" id="KAK4107298.1"/>
    </source>
</evidence>
<organism evidence="4 5">
    <name type="scientific">Canariomyces notabilis</name>
    <dbReference type="NCBI Taxonomy" id="2074819"/>
    <lineage>
        <taxon>Eukaryota</taxon>
        <taxon>Fungi</taxon>
        <taxon>Dikarya</taxon>
        <taxon>Ascomycota</taxon>
        <taxon>Pezizomycotina</taxon>
        <taxon>Sordariomycetes</taxon>
        <taxon>Sordariomycetidae</taxon>
        <taxon>Sordariales</taxon>
        <taxon>Chaetomiaceae</taxon>
        <taxon>Canariomyces</taxon>
    </lineage>
</organism>
<accession>A0AAN6QBV4</accession>
<evidence type="ECO:0000313" key="5">
    <source>
        <dbReference type="Proteomes" id="UP001302812"/>
    </source>
</evidence>
<proteinExistence type="predicted"/>
<feature type="domain" description="DUF7735" evidence="3">
    <location>
        <begin position="36"/>
        <end position="181"/>
    </location>
</feature>
<gene>
    <name evidence="4" type="ORF">N656DRAFT_515114</name>
</gene>
<feature type="compositionally biased region" description="Low complexity" evidence="1">
    <location>
        <begin position="188"/>
        <end position="212"/>
    </location>
</feature>
<dbReference type="GeneID" id="89934050"/>
<evidence type="ECO:0000256" key="2">
    <source>
        <dbReference type="SAM" id="SignalP"/>
    </source>
</evidence>
<feature type="compositionally biased region" description="Polar residues" evidence="1">
    <location>
        <begin position="213"/>
        <end position="222"/>
    </location>
</feature>
<reference evidence="4" key="2">
    <citation type="submission" date="2023-05" db="EMBL/GenBank/DDBJ databases">
        <authorList>
            <consortium name="Lawrence Berkeley National Laboratory"/>
            <person name="Steindorff A."/>
            <person name="Hensen N."/>
            <person name="Bonometti L."/>
            <person name="Westerberg I."/>
            <person name="Brannstrom I.O."/>
            <person name="Guillou S."/>
            <person name="Cros-Aarteil S."/>
            <person name="Calhoun S."/>
            <person name="Haridas S."/>
            <person name="Kuo A."/>
            <person name="Mondo S."/>
            <person name="Pangilinan J."/>
            <person name="Riley R."/>
            <person name="Labutti K."/>
            <person name="Andreopoulos B."/>
            <person name="Lipzen A."/>
            <person name="Chen C."/>
            <person name="Yanf M."/>
            <person name="Daum C."/>
            <person name="Ng V."/>
            <person name="Clum A."/>
            <person name="Ohm R."/>
            <person name="Martin F."/>
            <person name="Silar P."/>
            <person name="Natvig D."/>
            <person name="Lalanne C."/>
            <person name="Gautier V."/>
            <person name="Ament-Velasquez S.L."/>
            <person name="Kruys A."/>
            <person name="Hutchinson M.I."/>
            <person name="Powell A.J."/>
            <person name="Barry K."/>
            <person name="Miller A.N."/>
            <person name="Grigoriev I.V."/>
            <person name="Debuchy R."/>
            <person name="Gladieux P."/>
            <person name="Thoren M.H."/>
            <person name="Johannesson H."/>
        </authorList>
    </citation>
    <scope>NUCLEOTIDE SEQUENCE</scope>
    <source>
        <strain evidence="4">CBS 508.74</strain>
    </source>
</reference>